<feature type="domain" description="Response regulatory" evidence="13">
    <location>
        <begin position="704"/>
        <end position="819"/>
    </location>
</feature>
<dbReference type="EMBL" id="FZOY01000005">
    <property type="protein sequence ID" value="SNT01571.1"/>
    <property type="molecule type" value="Genomic_DNA"/>
</dbReference>
<dbReference type="InterPro" id="IPR003594">
    <property type="entry name" value="HATPase_dom"/>
</dbReference>
<dbReference type="PANTHER" id="PTHR43065:SF46">
    <property type="entry name" value="C4-DICARBOXYLATE TRANSPORT SENSOR PROTEIN DCTB"/>
    <property type="match status" value="1"/>
</dbReference>
<comment type="subcellular location">
    <subcellularLocation>
        <location evidence="2">Membrane</location>
    </subcellularLocation>
</comment>
<evidence type="ECO:0000256" key="3">
    <source>
        <dbReference type="ARBA" id="ARBA00012438"/>
    </source>
</evidence>
<dbReference type="EC" id="2.7.13.3" evidence="3"/>
<proteinExistence type="predicted"/>
<feature type="domain" description="Histidine kinase" evidence="12">
    <location>
        <begin position="487"/>
        <end position="693"/>
    </location>
</feature>
<dbReference type="InterPro" id="IPR005467">
    <property type="entry name" value="His_kinase_dom"/>
</dbReference>
<keyword evidence="5" id="KW-0808">Transferase</keyword>
<keyword evidence="6" id="KW-0547">Nucleotide-binding</keyword>
<dbReference type="Gene3D" id="3.30.565.10">
    <property type="entry name" value="Histidine kinase-like ATPase, C-terminal domain"/>
    <property type="match status" value="1"/>
</dbReference>
<dbReference type="PANTHER" id="PTHR43065">
    <property type="entry name" value="SENSOR HISTIDINE KINASE"/>
    <property type="match status" value="1"/>
</dbReference>
<dbReference type="GO" id="GO:0016020">
    <property type="term" value="C:membrane"/>
    <property type="evidence" value="ECO:0007669"/>
    <property type="project" value="UniProtKB-SubCell"/>
</dbReference>
<evidence type="ECO:0000256" key="5">
    <source>
        <dbReference type="ARBA" id="ARBA00022679"/>
    </source>
</evidence>
<evidence type="ECO:0000256" key="6">
    <source>
        <dbReference type="ARBA" id="ARBA00022741"/>
    </source>
</evidence>
<dbReference type="CDD" id="cd00156">
    <property type="entry name" value="REC"/>
    <property type="match status" value="1"/>
</dbReference>
<dbReference type="Gene3D" id="6.10.340.10">
    <property type="match status" value="1"/>
</dbReference>
<evidence type="ECO:0000256" key="9">
    <source>
        <dbReference type="ARBA" id="ARBA00023012"/>
    </source>
</evidence>
<dbReference type="PROSITE" id="PS50109">
    <property type="entry name" value="HIS_KIN"/>
    <property type="match status" value="1"/>
</dbReference>
<dbReference type="SMART" id="SM00304">
    <property type="entry name" value="HAMP"/>
    <property type="match status" value="1"/>
</dbReference>
<reference evidence="15 16" key="1">
    <citation type="submission" date="2017-06" db="EMBL/GenBank/DDBJ databases">
        <authorList>
            <person name="Kim H.J."/>
            <person name="Triplett B.A."/>
        </authorList>
    </citation>
    <scope>NUCLEOTIDE SEQUENCE [LARGE SCALE GENOMIC DNA]</scope>
    <source>
        <strain evidence="15 16">DSM 29339</strain>
    </source>
</reference>
<dbReference type="InterPro" id="IPR003661">
    <property type="entry name" value="HisK_dim/P_dom"/>
</dbReference>
<dbReference type="Gene3D" id="1.10.287.130">
    <property type="match status" value="1"/>
</dbReference>
<evidence type="ECO:0000256" key="8">
    <source>
        <dbReference type="ARBA" id="ARBA00022840"/>
    </source>
</evidence>
<evidence type="ECO:0000256" key="10">
    <source>
        <dbReference type="PROSITE-ProRule" id="PRU00169"/>
    </source>
</evidence>
<dbReference type="GO" id="GO:0000155">
    <property type="term" value="F:phosphorelay sensor kinase activity"/>
    <property type="evidence" value="ECO:0007669"/>
    <property type="project" value="InterPro"/>
</dbReference>
<dbReference type="SMART" id="SM00387">
    <property type="entry name" value="HATPase_c"/>
    <property type="match status" value="1"/>
</dbReference>
<keyword evidence="9" id="KW-0902">Two-component regulatory system</keyword>
<evidence type="ECO:0000256" key="11">
    <source>
        <dbReference type="SAM" id="Phobius"/>
    </source>
</evidence>
<evidence type="ECO:0000256" key="7">
    <source>
        <dbReference type="ARBA" id="ARBA00022777"/>
    </source>
</evidence>
<evidence type="ECO:0000256" key="2">
    <source>
        <dbReference type="ARBA" id="ARBA00004370"/>
    </source>
</evidence>
<dbReference type="AlphaFoldDB" id="A0A239J6P5"/>
<keyword evidence="7 15" id="KW-0418">Kinase</keyword>
<feature type="transmembrane region" description="Helical" evidence="11">
    <location>
        <begin position="284"/>
        <end position="308"/>
    </location>
</feature>
<dbReference type="Pfam" id="PF00512">
    <property type="entry name" value="HisKA"/>
    <property type="match status" value="1"/>
</dbReference>
<evidence type="ECO:0000259" key="12">
    <source>
        <dbReference type="PROSITE" id="PS50109"/>
    </source>
</evidence>
<keyword evidence="4 10" id="KW-0597">Phosphoprotein</keyword>
<dbReference type="PRINTS" id="PR00344">
    <property type="entry name" value="BCTRLSENSOR"/>
</dbReference>
<dbReference type="InterPro" id="IPR036097">
    <property type="entry name" value="HisK_dim/P_sf"/>
</dbReference>
<dbReference type="InterPro" id="IPR003660">
    <property type="entry name" value="HAMP_dom"/>
</dbReference>
<evidence type="ECO:0000259" key="13">
    <source>
        <dbReference type="PROSITE" id="PS50110"/>
    </source>
</evidence>
<dbReference type="GO" id="GO:0005524">
    <property type="term" value="F:ATP binding"/>
    <property type="evidence" value="ECO:0007669"/>
    <property type="project" value="UniProtKB-KW"/>
</dbReference>
<dbReference type="SUPFAM" id="SSF55874">
    <property type="entry name" value="ATPase domain of HSP90 chaperone/DNA topoisomerase II/histidine kinase"/>
    <property type="match status" value="1"/>
</dbReference>
<evidence type="ECO:0000256" key="1">
    <source>
        <dbReference type="ARBA" id="ARBA00000085"/>
    </source>
</evidence>
<feature type="domain" description="HAMP" evidence="14">
    <location>
        <begin position="304"/>
        <end position="358"/>
    </location>
</feature>
<dbReference type="SMART" id="SM00448">
    <property type="entry name" value="REC"/>
    <property type="match status" value="1"/>
</dbReference>
<organism evidence="15 16">
    <name type="scientific">Tropicimonas sediminicola</name>
    <dbReference type="NCBI Taxonomy" id="1031541"/>
    <lineage>
        <taxon>Bacteria</taxon>
        <taxon>Pseudomonadati</taxon>
        <taxon>Pseudomonadota</taxon>
        <taxon>Alphaproteobacteria</taxon>
        <taxon>Rhodobacterales</taxon>
        <taxon>Roseobacteraceae</taxon>
        <taxon>Tropicimonas</taxon>
    </lineage>
</organism>
<keyword evidence="11" id="KW-1133">Transmembrane helix</keyword>
<dbReference type="PROSITE" id="PS50110">
    <property type="entry name" value="RESPONSE_REGULATORY"/>
    <property type="match status" value="1"/>
</dbReference>
<dbReference type="CDD" id="cd06225">
    <property type="entry name" value="HAMP"/>
    <property type="match status" value="1"/>
</dbReference>
<evidence type="ECO:0000313" key="16">
    <source>
        <dbReference type="Proteomes" id="UP000198426"/>
    </source>
</evidence>
<dbReference type="Pfam" id="PF02518">
    <property type="entry name" value="HATPase_c"/>
    <property type="match status" value="1"/>
</dbReference>
<dbReference type="SMART" id="SM00388">
    <property type="entry name" value="HisKA"/>
    <property type="match status" value="1"/>
</dbReference>
<dbReference type="InterPro" id="IPR001789">
    <property type="entry name" value="Sig_transdc_resp-reg_receiver"/>
</dbReference>
<sequence>MKRISVRARLLFALAALTLATFLVGAIAWAALERTTTRVDRLHGDTLSAVDAAMTLSRRAAGIATNAPYLLLLDSPFRIAQEGDATVEVIDAIAAGLADGDDLAATLADMRAATLEMVAHLQARAGYRDQTLRTNAALARAERRYAQLAASTDTPLSERQDWFTLQRVADVLLGAGRAENLIGVGEFQRAYHGLRRVANGDGLRDGQGDLAQLVALAEGREGLFELRRLELMHQIGAQGALVRVRRGAAAVIAHAEAVTAEAQAAIAAERIDTISAIALQKSTILIAVLASAALALTAALYVSGYVTGNLRAVSDAMMRLAAGDRSLRLPRGEGAGDEIGKLFHAFRTFRANAIRLDRSNRRLADRNALFESMMSSITDGVAILSDNGAIVARNERLSEVLRLDPTDDGRRVGLDELVARGGWEEMPGPAGSRMLATADGHYALRRESPLPGGGAVVLIADITEQRQIDDRMQQIRRIEALGKVTGEVAHDFGNILSTINGSLHLMETAPPETQRELVGSIANAAEIGTSLVQRLLAFARRQKLVPEVVELNALIDGMADLVAMALRDEITLETRGAPEPIEVRVDPGQLESALLNLCLNSAQAIDGAGSITISLAADGDRAVIEVSDTGCGMSAETVEHAMEPFYTARADGTGTGLGFAMVYGFISQSGGEVGIHSTLGEGTTVRMILPRAKPVEAPNTGWKRVLLVEDDPEDLAAARALLRDHAAELIEETTAEEALARLEDQPFDLVVSDLSLGGIPDGWRIASVALSTGAARAVAIVSGRLPAHTPFDGQYGSALVTLAKPFDIAALRAALEREDRDDQA</sequence>
<dbReference type="Proteomes" id="UP000198426">
    <property type="component" value="Unassembled WGS sequence"/>
</dbReference>
<keyword evidence="8" id="KW-0067">ATP-binding</keyword>
<keyword evidence="11" id="KW-0812">Transmembrane</keyword>
<dbReference type="InterPro" id="IPR011006">
    <property type="entry name" value="CheY-like_superfamily"/>
</dbReference>
<gene>
    <name evidence="15" type="ORF">SAMN05421757_105133</name>
</gene>
<dbReference type="Pfam" id="PF00672">
    <property type="entry name" value="HAMP"/>
    <property type="match status" value="1"/>
</dbReference>
<dbReference type="Pfam" id="PF00072">
    <property type="entry name" value="Response_reg"/>
    <property type="match status" value="1"/>
</dbReference>
<evidence type="ECO:0000256" key="4">
    <source>
        <dbReference type="ARBA" id="ARBA00022553"/>
    </source>
</evidence>
<comment type="catalytic activity">
    <reaction evidence="1">
        <text>ATP + protein L-histidine = ADP + protein N-phospho-L-histidine.</text>
        <dbReference type="EC" id="2.7.13.3"/>
    </reaction>
</comment>
<dbReference type="SUPFAM" id="SSF47384">
    <property type="entry name" value="Homodimeric domain of signal transducing histidine kinase"/>
    <property type="match status" value="1"/>
</dbReference>
<evidence type="ECO:0000313" key="15">
    <source>
        <dbReference type="EMBL" id="SNT01571.1"/>
    </source>
</evidence>
<evidence type="ECO:0000259" key="14">
    <source>
        <dbReference type="PROSITE" id="PS50885"/>
    </source>
</evidence>
<name>A0A239J6P5_9RHOB</name>
<dbReference type="SUPFAM" id="SSF52172">
    <property type="entry name" value="CheY-like"/>
    <property type="match status" value="1"/>
</dbReference>
<dbReference type="RefSeq" id="WP_089233715.1">
    <property type="nucleotide sequence ID" value="NZ_FZOY01000005.1"/>
</dbReference>
<dbReference type="PROSITE" id="PS50885">
    <property type="entry name" value="HAMP"/>
    <property type="match status" value="1"/>
</dbReference>
<dbReference type="Gene3D" id="3.40.50.2300">
    <property type="match status" value="1"/>
</dbReference>
<dbReference type="OrthoDB" id="9796100at2"/>
<dbReference type="InterPro" id="IPR036890">
    <property type="entry name" value="HATPase_C_sf"/>
</dbReference>
<keyword evidence="16" id="KW-1185">Reference proteome</keyword>
<feature type="modified residue" description="4-aspartylphosphate" evidence="10">
    <location>
        <position position="753"/>
    </location>
</feature>
<dbReference type="CDD" id="cd00082">
    <property type="entry name" value="HisKA"/>
    <property type="match status" value="1"/>
</dbReference>
<accession>A0A239J6P5</accession>
<dbReference type="InterPro" id="IPR004358">
    <property type="entry name" value="Sig_transdc_His_kin-like_C"/>
</dbReference>
<protein>
    <recommendedName>
        <fullName evidence="3">histidine kinase</fullName>
        <ecNumber evidence="3">2.7.13.3</ecNumber>
    </recommendedName>
</protein>
<keyword evidence="11" id="KW-0472">Membrane</keyword>